<name>A0A0N1H4A7_9EURO</name>
<comment type="caution">
    <text evidence="2">The sequence shown here is derived from an EMBL/GenBank/DDBJ whole genome shotgun (WGS) entry which is preliminary data.</text>
</comment>
<feature type="compositionally biased region" description="Basic and acidic residues" evidence="1">
    <location>
        <begin position="452"/>
        <end position="466"/>
    </location>
</feature>
<proteinExistence type="predicted"/>
<feature type="region of interest" description="Disordered" evidence="1">
    <location>
        <begin position="45"/>
        <end position="74"/>
    </location>
</feature>
<feature type="compositionally biased region" description="Basic and acidic residues" evidence="1">
    <location>
        <begin position="58"/>
        <end position="74"/>
    </location>
</feature>
<protein>
    <submittedName>
        <fullName evidence="2">Uncharacterized protein</fullName>
    </submittedName>
</protein>
<accession>A0A0N1H4A7</accession>
<sequence>MRAAKANYKLLQHRYDSEMRPFHSDLYELRRLQVENAELKKKLADEQQARLNQVSTETQKEGDEAPEKEQSQLNEVLKKIETERDEARKEIETYKSLLSDKETLVAEADSRTQALEVKVADLKTQLKTAKQSLATAKTGNGAETVDPFSDPRVQAVQMQLNDTKDRLGKADKRVSELECTVRESESTMRQWHKEAADFRAVHNNVQRELQAAKESLDETSRDAASKKRGKEAAERAAAEYAEKLKAMNGQRQEAKNEVLQLQQVLKVVEQKFEKADSDRNAVREEFENYQSNHDTDSANLTNAERALKTEQQSHTDTQTQLRELQSDYATLKQEKEDLEAVPSNVVNDNTSNARCANCAKAEAALDECQRAYLRKSDELRSAKAEILELEDELEDKEPNVYQKQIKDLEQQLEDWQDNYDTMKTEHDKLKKKLKAANGATGDTPETSPPRKSAREIIREKSSESPIRKTAATEATKSTPAAPNGRIIKALPTGQRFAKAKAAADMDAAKIDLYN</sequence>
<feature type="region of interest" description="Disordered" evidence="1">
    <location>
        <begin position="427"/>
        <end position="486"/>
    </location>
</feature>
<dbReference type="EMBL" id="LFJN01000013">
    <property type="protein sequence ID" value="KPI40122.1"/>
    <property type="molecule type" value="Genomic_DNA"/>
</dbReference>
<dbReference type="Proteomes" id="UP000038010">
    <property type="component" value="Unassembled WGS sequence"/>
</dbReference>
<evidence type="ECO:0000313" key="3">
    <source>
        <dbReference type="Proteomes" id="UP000038010"/>
    </source>
</evidence>
<keyword evidence="3" id="KW-1185">Reference proteome</keyword>
<dbReference type="AlphaFoldDB" id="A0A0N1H4A7"/>
<feature type="region of interest" description="Disordered" evidence="1">
    <location>
        <begin position="213"/>
        <end position="232"/>
    </location>
</feature>
<dbReference type="STRING" id="1664694.A0A0N1H4A7"/>
<gene>
    <name evidence="2" type="ORF">AB675_11305</name>
</gene>
<dbReference type="RefSeq" id="XP_018000085.1">
    <property type="nucleotide sequence ID" value="XM_018140138.1"/>
</dbReference>
<dbReference type="SUPFAM" id="SSF57997">
    <property type="entry name" value="Tropomyosin"/>
    <property type="match status" value="1"/>
</dbReference>
<organism evidence="2 3">
    <name type="scientific">Cyphellophora attinorum</name>
    <dbReference type="NCBI Taxonomy" id="1664694"/>
    <lineage>
        <taxon>Eukaryota</taxon>
        <taxon>Fungi</taxon>
        <taxon>Dikarya</taxon>
        <taxon>Ascomycota</taxon>
        <taxon>Pezizomycotina</taxon>
        <taxon>Eurotiomycetes</taxon>
        <taxon>Chaetothyriomycetidae</taxon>
        <taxon>Chaetothyriales</taxon>
        <taxon>Cyphellophoraceae</taxon>
        <taxon>Cyphellophora</taxon>
    </lineage>
</organism>
<dbReference type="Gene3D" id="1.10.287.1490">
    <property type="match status" value="1"/>
</dbReference>
<reference evidence="2 3" key="1">
    <citation type="submission" date="2015-06" db="EMBL/GenBank/DDBJ databases">
        <title>Draft genome of the ant-associated black yeast Phialophora attae CBS 131958.</title>
        <authorList>
            <person name="Moreno L.F."/>
            <person name="Stielow B.J."/>
            <person name="de Hoog S."/>
            <person name="Vicente V.A."/>
            <person name="Weiss V.A."/>
            <person name="de Vries M."/>
            <person name="Cruz L.M."/>
            <person name="Souza E.M."/>
        </authorList>
    </citation>
    <scope>NUCLEOTIDE SEQUENCE [LARGE SCALE GENOMIC DNA]</scope>
    <source>
        <strain evidence="2 3">CBS 131958</strain>
    </source>
</reference>
<dbReference type="GeneID" id="28732018"/>
<evidence type="ECO:0000313" key="2">
    <source>
        <dbReference type="EMBL" id="KPI40122.1"/>
    </source>
</evidence>
<evidence type="ECO:0000256" key="1">
    <source>
        <dbReference type="SAM" id="MobiDB-lite"/>
    </source>
</evidence>
<dbReference type="VEuPathDB" id="FungiDB:AB675_11305"/>